<evidence type="ECO:0000256" key="1">
    <source>
        <dbReference type="SAM" id="MobiDB-lite"/>
    </source>
</evidence>
<feature type="region of interest" description="Disordered" evidence="1">
    <location>
        <begin position="1"/>
        <end position="21"/>
    </location>
</feature>
<evidence type="ECO:0000313" key="3">
    <source>
        <dbReference type="Proteomes" id="UP001066276"/>
    </source>
</evidence>
<comment type="caution">
    <text evidence="2">The sequence shown here is derived from an EMBL/GenBank/DDBJ whole genome shotgun (WGS) entry which is preliminary data.</text>
</comment>
<organism evidence="2 3">
    <name type="scientific">Pleurodeles waltl</name>
    <name type="common">Iberian ribbed newt</name>
    <dbReference type="NCBI Taxonomy" id="8319"/>
    <lineage>
        <taxon>Eukaryota</taxon>
        <taxon>Metazoa</taxon>
        <taxon>Chordata</taxon>
        <taxon>Craniata</taxon>
        <taxon>Vertebrata</taxon>
        <taxon>Euteleostomi</taxon>
        <taxon>Amphibia</taxon>
        <taxon>Batrachia</taxon>
        <taxon>Caudata</taxon>
        <taxon>Salamandroidea</taxon>
        <taxon>Salamandridae</taxon>
        <taxon>Pleurodelinae</taxon>
        <taxon>Pleurodeles</taxon>
    </lineage>
</organism>
<proteinExistence type="predicted"/>
<dbReference type="Proteomes" id="UP001066276">
    <property type="component" value="Chromosome 6"/>
</dbReference>
<sequence length="72" mass="7532">MPPRRSGGKRGPYAPERRLPSRGVAARLSMASEIAPLSVQSCSGCPDGSRIMSGPGAESELHVCHLGHAPPR</sequence>
<dbReference type="EMBL" id="JANPWB010000010">
    <property type="protein sequence ID" value="KAJ1139209.1"/>
    <property type="molecule type" value="Genomic_DNA"/>
</dbReference>
<accession>A0AAV7QHK3</accession>
<evidence type="ECO:0000313" key="2">
    <source>
        <dbReference type="EMBL" id="KAJ1139209.1"/>
    </source>
</evidence>
<dbReference type="AlphaFoldDB" id="A0AAV7QHK3"/>
<name>A0AAV7QHK3_PLEWA</name>
<keyword evidence="3" id="KW-1185">Reference proteome</keyword>
<reference evidence="2" key="1">
    <citation type="journal article" date="2022" name="bioRxiv">
        <title>Sequencing and chromosome-scale assembly of the giantPleurodeles waltlgenome.</title>
        <authorList>
            <person name="Brown T."/>
            <person name="Elewa A."/>
            <person name="Iarovenko S."/>
            <person name="Subramanian E."/>
            <person name="Araus A.J."/>
            <person name="Petzold A."/>
            <person name="Susuki M."/>
            <person name="Suzuki K.-i.T."/>
            <person name="Hayashi T."/>
            <person name="Toyoda A."/>
            <person name="Oliveira C."/>
            <person name="Osipova E."/>
            <person name="Leigh N.D."/>
            <person name="Simon A."/>
            <person name="Yun M.H."/>
        </authorList>
    </citation>
    <scope>NUCLEOTIDE SEQUENCE</scope>
    <source>
        <strain evidence="2">20211129_DDA</strain>
        <tissue evidence="2">Liver</tissue>
    </source>
</reference>
<gene>
    <name evidence="2" type="ORF">NDU88_005584</name>
</gene>
<protein>
    <submittedName>
        <fullName evidence="2">Uncharacterized protein</fullName>
    </submittedName>
</protein>